<reference evidence="1 2" key="1">
    <citation type="submission" date="2020-08" db="EMBL/GenBank/DDBJ databases">
        <title>Genomic Encyclopedia of Type Strains, Phase III (KMG-III): the genomes of soil and plant-associated and newly described type strains.</title>
        <authorList>
            <person name="Whitman W."/>
        </authorList>
    </citation>
    <scope>NUCLEOTIDE SEQUENCE [LARGE SCALE GENOMIC DNA]</scope>
    <source>
        <strain evidence="1 2">CECT 3237</strain>
    </source>
</reference>
<dbReference type="EMBL" id="JACHXE010000003">
    <property type="protein sequence ID" value="MBB3077407.1"/>
    <property type="molecule type" value="Genomic_DNA"/>
</dbReference>
<accession>A0A7W4ZRM5</accession>
<name>A0A7W4ZRM5_9ACTN</name>
<protein>
    <recommendedName>
        <fullName evidence="3">Aminoglycoside phosphotransferase</fullName>
    </recommendedName>
</protein>
<evidence type="ECO:0008006" key="3">
    <source>
        <dbReference type="Google" id="ProtNLM"/>
    </source>
</evidence>
<organism evidence="1 2">
    <name type="scientific">Streptomyces violarus</name>
    <dbReference type="NCBI Taxonomy" id="67380"/>
    <lineage>
        <taxon>Bacteria</taxon>
        <taxon>Bacillati</taxon>
        <taxon>Actinomycetota</taxon>
        <taxon>Actinomycetes</taxon>
        <taxon>Kitasatosporales</taxon>
        <taxon>Streptomycetaceae</taxon>
        <taxon>Streptomyces</taxon>
    </lineage>
</organism>
<sequence length="280" mass="31124">MFSEPEREVSQRMLLAFTEANGRLSGTMAALPKSWGWQGRTLSGRVDAPDGPAWLRLVHTRADRANSKLWEGPQAAEYAMPPAVPRPRLRQRLTWTENDDSYLAELYDLVSEPTVTTGSPMLRHLPDLSGAWWTSLRAALDTVSAVPTDRVAVRQAYLDRAMPQFLGQEIDTTVPAWSTAHGDLHWANLTCPTLTILDWEGWGIAPAGFDAAMLHSYSLLVPDISARVRRHLAHALDSSAGRFAELVVITQLLQTNRRGDNLELAMPLRQRAAELLGRLT</sequence>
<keyword evidence="2" id="KW-1185">Reference proteome</keyword>
<evidence type="ECO:0000313" key="2">
    <source>
        <dbReference type="Proteomes" id="UP000572907"/>
    </source>
</evidence>
<comment type="caution">
    <text evidence="1">The sequence shown here is derived from an EMBL/GenBank/DDBJ whole genome shotgun (WGS) entry which is preliminary data.</text>
</comment>
<dbReference type="AlphaFoldDB" id="A0A7W4ZRM5"/>
<proteinExistence type="predicted"/>
<dbReference type="SUPFAM" id="SSF56112">
    <property type="entry name" value="Protein kinase-like (PK-like)"/>
    <property type="match status" value="1"/>
</dbReference>
<dbReference type="Proteomes" id="UP000572907">
    <property type="component" value="Unassembled WGS sequence"/>
</dbReference>
<gene>
    <name evidence="1" type="ORF">FHS41_003895</name>
</gene>
<evidence type="ECO:0000313" key="1">
    <source>
        <dbReference type="EMBL" id="MBB3077407.1"/>
    </source>
</evidence>
<dbReference type="InterPro" id="IPR011009">
    <property type="entry name" value="Kinase-like_dom_sf"/>
</dbReference>
<dbReference type="RefSeq" id="WP_184593143.1">
    <property type="nucleotide sequence ID" value="NZ_BMUP01000005.1"/>
</dbReference>